<evidence type="ECO:0000256" key="1">
    <source>
        <dbReference type="SAM" id="MobiDB-lite"/>
    </source>
</evidence>
<accession>A0A7S4SXK4</accession>
<sequence>MALAVLPQVMNSFVVSLMREEDVLTDEVPRHASEKALLGYCSFHHMLLALRARHPEIGEVAADRLRRFIQGQRSKAHAPDLGQLLVYTAVTQDVRWEKLAAAVLAESHVRGVRWLLRERPLLQSAVAAEDRLRWSFEGRATSLRLLMFQAFFLRHVARPDGETLAASLARYDRQFGQPTGPQRERLLRACREILRVDGWPAVYEGLGLRAPDGQELAEELCSAVHQSLQLGYHGNPTLLQGGGSAGAGAPPERVGIRKCLREAFKDMELQRARRADGPAGACGRRAAGPAPPPGRDGPRVSRGAFAALRGDSEEGSESEVE</sequence>
<dbReference type="EMBL" id="HBNR01081899">
    <property type="protein sequence ID" value="CAE4659099.1"/>
    <property type="molecule type" value="Transcribed_RNA"/>
</dbReference>
<protein>
    <submittedName>
        <fullName evidence="2">Uncharacterized protein</fullName>
    </submittedName>
</protein>
<feature type="compositionally biased region" description="Low complexity" evidence="1">
    <location>
        <begin position="277"/>
        <end position="288"/>
    </location>
</feature>
<feature type="region of interest" description="Disordered" evidence="1">
    <location>
        <begin position="272"/>
        <end position="321"/>
    </location>
</feature>
<organism evidence="2">
    <name type="scientific">Alexandrium monilatum</name>
    <dbReference type="NCBI Taxonomy" id="311494"/>
    <lineage>
        <taxon>Eukaryota</taxon>
        <taxon>Sar</taxon>
        <taxon>Alveolata</taxon>
        <taxon>Dinophyceae</taxon>
        <taxon>Gonyaulacales</taxon>
        <taxon>Pyrocystaceae</taxon>
        <taxon>Alexandrium</taxon>
    </lineage>
</organism>
<evidence type="ECO:0000313" key="2">
    <source>
        <dbReference type="EMBL" id="CAE4659099.1"/>
    </source>
</evidence>
<reference evidence="2" key="1">
    <citation type="submission" date="2021-01" db="EMBL/GenBank/DDBJ databases">
        <authorList>
            <person name="Corre E."/>
            <person name="Pelletier E."/>
            <person name="Niang G."/>
            <person name="Scheremetjew M."/>
            <person name="Finn R."/>
            <person name="Kale V."/>
            <person name="Holt S."/>
            <person name="Cochrane G."/>
            <person name="Meng A."/>
            <person name="Brown T."/>
            <person name="Cohen L."/>
        </authorList>
    </citation>
    <scope>NUCLEOTIDE SEQUENCE</scope>
    <source>
        <strain evidence="2">CCMP3105</strain>
    </source>
</reference>
<proteinExistence type="predicted"/>
<gene>
    <name evidence="2" type="ORF">AMON00008_LOCUS58578</name>
</gene>
<name>A0A7S4SXK4_9DINO</name>
<dbReference type="AlphaFoldDB" id="A0A7S4SXK4"/>